<evidence type="ECO:0000313" key="3">
    <source>
        <dbReference type="Proteomes" id="UP000036403"/>
    </source>
</evidence>
<dbReference type="OrthoDB" id="7555398at2759"/>
<dbReference type="AlphaFoldDB" id="A0A0J7KDJ3"/>
<dbReference type="PaxDb" id="67767-A0A0J7KDJ3"/>
<gene>
    <name evidence="2" type="ORF">RF55_12295</name>
</gene>
<dbReference type="Proteomes" id="UP000036403">
    <property type="component" value="Unassembled WGS sequence"/>
</dbReference>
<feature type="compositionally biased region" description="Low complexity" evidence="1">
    <location>
        <begin position="124"/>
        <end position="136"/>
    </location>
</feature>
<evidence type="ECO:0000256" key="1">
    <source>
        <dbReference type="SAM" id="MobiDB-lite"/>
    </source>
</evidence>
<dbReference type="InterPro" id="IPR036875">
    <property type="entry name" value="Znf_CCHC_sf"/>
</dbReference>
<protein>
    <submittedName>
        <fullName evidence="2">Zinc finger protein byr3</fullName>
    </submittedName>
</protein>
<organism evidence="2 3">
    <name type="scientific">Lasius niger</name>
    <name type="common">Black garden ant</name>
    <dbReference type="NCBI Taxonomy" id="67767"/>
    <lineage>
        <taxon>Eukaryota</taxon>
        <taxon>Metazoa</taxon>
        <taxon>Ecdysozoa</taxon>
        <taxon>Arthropoda</taxon>
        <taxon>Hexapoda</taxon>
        <taxon>Insecta</taxon>
        <taxon>Pterygota</taxon>
        <taxon>Neoptera</taxon>
        <taxon>Endopterygota</taxon>
        <taxon>Hymenoptera</taxon>
        <taxon>Apocrita</taxon>
        <taxon>Aculeata</taxon>
        <taxon>Formicoidea</taxon>
        <taxon>Formicidae</taxon>
        <taxon>Formicinae</taxon>
        <taxon>Lasius</taxon>
        <taxon>Lasius</taxon>
    </lineage>
</organism>
<sequence>MADWRTFRIRYQDLFREMRQQCPGFGEVLHELVEAHERRRYTTSGAQVREFPATQERETQTLPSPGRTIGVQTDLAPAIVVVVPSLAELPQPPGYGRGRGLRVGSAPTQPGRERLRSLPPRRPSPSISPSTVLRPSRSSRRASPQRRSPARVASRSPARRPTRGATICWNCRATDHRYSNCPEPRNRYCYGCGRTGVTLRTWPACGPEWRDLGPYHPDQGHLGQREFC</sequence>
<keyword evidence="3" id="KW-1185">Reference proteome</keyword>
<feature type="compositionally biased region" description="Low complexity" evidence="1">
    <location>
        <begin position="145"/>
        <end position="156"/>
    </location>
</feature>
<dbReference type="SUPFAM" id="SSF57756">
    <property type="entry name" value="Retrovirus zinc finger-like domains"/>
    <property type="match status" value="1"/>
</dbReference>
<evidence type="ECO:0000313" key="2">
    <source>
        <dbReference type="EMBL" id="KMQ88249.1"/>
    </source>
</evidence>
<comment type="caution">
    <text evidence="2">The sequence shown here is derived from an EMBL/GenBank/DDBJ whole genome shotgun (WGS) entry which is preliminary data.</text>
</comment>
<accession>A0A0J7KDJ3</accession>
<dbReference type="GO" id="GO:0008270">
    <property type="term" value="F:zinc ion binding"/>
    <property type="evidence" value="ECO:0007669"/>
    <property type="project" value="InterPro"/>
</dbReference>
<name>A0A0J7KDJ3_LASNI</name>
<dbReference type="Gene3D" id="4.10.60.10">
    <property type="entry name" value="Zinc finger, CCHC-type"/>
    <property type="match status" value="1"/>
</dbReference>
<reference evidence="2 3" key="1">
    <citation type="submission" date="2015-04" db="EMBL/GenBank/DDBJ databases">
        <title>Lasius niger genome sequencing.</title>
        <authorList>
            <person name="Konorov E.A."/>
            <person name="Nikitin M.A."/>
            <person name="Kirill M.V."/>
            <person name="Chang P."/>
        </authorList>
    </citation>
    <scope>NUCLEOTIDE SEQUENCE [LARGE SCALE GENOMIC DNA]</scope>
    <source>
        <tissue evidence="2">Whole</tissue>
    </source>
</reference>
<dbReference type="GO" id="GO:0003676">
    <property type="term" value="F:nucleic acid binding"/>
    <property type="evidence" value="ECO:0007669"/>
    <property type="project" value="InterPro"/>
</dbReference>
<proteinExistence type="predicted"/>
<dbReference type="EMBL" id="LBMM01009283">
    <property type="protein sequence ID" value="KMQ88249.1"/>
    <property type="molecule type" value="Genomic_DNA"/>
</dbReference>
<feature type="region of interest" description="Disordered" evidence="1">
    <location>
        <begin position="89"/>
        <end position="159"/>
    </location>
</feature>
<feature type="region of interest" description="Disordered" evidence="1">
    <location>
        <begin position="43"/>
        <end position="70"/>
    </location>
</feature>